<evidence type="ECO:0000313" key="1">
    <source>
        <dbReference type="EMBL" id="MFC0077800.1"/>
    </source>
</evidence>
<name>A0ABV6BQT5_9FLAO</name>
<reference evidence="1 2" key="1">
    <citation type="submission" date="2024-09" db="EMBL/GenBank/DDBJ databases">
        <authorList>
            <person name="Sun Q."/>
            <person name="Mori K."/>
        </authorList>
    </citation>
    <scope>NUCLEOTIDE SEQUENCE [LARGE SCALE GENOMIC DNA]</scope>
    <source>
        <strain evidence="1 2">CGMCC 1.12926</strain>
    </source>
</reference>
<dbReference type="Proteomes" id="UP001589734">
    <property type="component" value="Unassembled WGS sequence"/>
</dbReference>
<dbReference type="Pfam" id="PF10626">
    <property type="entry name" value="TraO"/>
    <property type="match status" value="1"/>
</dbReference>
<dbReference type="EMBL" id="JBHLYW010000009">
    <property type="protein sequence ID" value="MFC0077800.1"/>
    <property type="molecule type" value="Genomic_DNA"/>
</dbReference>
<dbReference type="RefSeq" id="WP_379686573.1">
    <property type="nucleotide sequence ID" value="NZ_JBHLYW010000009.1"/>
</dbReference>
<keyword evidence="2" id="KW-1185">Reference proteome</keyword>
<sequence length="186" mass="20756">MKKYIYTAVLVMGSIITAYAQRMIPAQKGFELTAGTLSQNSPWRNYYLALGMTVNGKKGNYQLWALEYSCQHAQYSKMRLPIETYSAEGGYSFFLLGDPPRNFALNAAFTAVLGYQSINKGDALLQDGAKIISEDGFLYGAGAGLSFETYLSDRLVLLLKGRIKFFWGTDIEQFRPSAGLGLRYNF</sequence>
<protein>
    <submittedName>
        <fullName evidence="1">Conjugal transfer protein TraO</fullName>
    </submittedName>
</protein>
<proteinExistence type="predicted"/>
<comment type="caution">
    <text evidence="1">The sequence shown here is derived from an EMBL/GenBank/DDBJ whole genome shotgun (WGS) entry which is preliminary data.</text>
</comment>
<accession>A0ABV6BQT5</accession>
<dbReference type="InterPro" id="IPR018899">
    <property type="entry name" value="Conjug_transposon_Tra0"/>
</dbReference>
<organism evidence="1 2">
    <name type="scientific">Flavobacterium procerum</name>
    <dbReference type="NCBI Taxonomy" id="1455569"/>
    <lineage>
        <taxon>Bacteria</taxon>
        <taxon>Pseudomonadati</taxon>
        <taxon>Bacteroidota</taxon>
        <taxon>Flavobacteriia</taxon>
        <taxon>Flavobacteriales</taxon>
        <taxon>Flavobacteriaceae</taxon>
        <taxon>Flavobacterium</taxon>
    </lineage>
</organism>
<evidence type="ECO:0000313" key="2">
    <source>
        <dbReference type="Proteomes" id="UP001589734"/>
    </source>
</evidence>
<gene>
    <name evidence="1" type="ORF">ACFFLS_12185</name>
</gene>